<comment type="caution">
    <text evidence="11">The sequence shown here is derived from an EMBL/GenBank/DDBJ whole genome shotgun (WGS) entry which is preliminary data.</text>
</comment>
<dbReference type="InterPro" id="IPR032466">
    <property type="entry name" value="Metal_Hydrolase"/>
</dbReference>
<dbReference type="PANTHER" id="PTHR43668">
    <property type="entry name" value="ALLANTOINASE"/>
    <property type="match status" value="1"/>
</dbReference>
<comment type="pathway">
    <text evidence="2">Nitrogen metabolism; (S)-allantoin degradation; allantoate from (S)-allantoin: step 1/1.</text>
</comment>
<evidence type="ECO:0000256" key="5">
    <source>
        <dbReference type="ARBA" id="ARBA00012863"/>
    </source>
</evidence>
<comment type="subunit">
    <text evidence="4">Homotetramer.</text>
</comment>
<name>A0ABQ2QG03_9ACTN</name>
<evidence type="ECO:0000256" key="8">
    <source>
        <dbReference type="ARBA" id="ARBA00022833"/>
    </source>
</evidence>
<evidence type="ECO:0000313" key="11">
    <source>
        <dbReference type="EMBL" id="GGP77657.1"/>
    </source>
</evidence>
<evidence type="ECO:0000256" key="1">
    <source>
        <dbReference type="ARBA" id="ARBA00001947"/>
    </source>
</evidence>
<gene>
    <name evidence="11" type="primary">allB</name>
    <name evidence="11" type="ORF">GCM10010140_02070</name>
</gene>
<evidence type="ECO:0000256" key="9">
    <source>
        <dbReference type="SAM" id="MobiDB-lite"/>
    </source>
</evidence>
<feature type="domain" description="Amidohydrolase-related" evidence="10">
    <location>
        <begin position="67"/>
        <end position="434"/>
    </location>
</feature>
<dbReference type="RefSeq" id="WP_229810821.1">
    <property type="nucleotide sequence ID" value="NZ_BMQJ01000001.1"/>
</dbReference>
<dbReference type="InterPro" id="IPR006680">
    <property type="entry name" value="Amidohydro-rel"/>
</dbReference>
<keyword evidence="8" id="KW-0862">Zinc</keyword>
<dbReference type="SUPFAM" id="SSF51556">
    <property type="entry name" value="Metallo-dependent hydrolases"/>
    <property type="match status" value="1"/>
</dbReference>
<dbReference type="Proteomes" id="UP000611554">
    <property type="component" value="Unassembled WGS sequence"/>
</dbReference>
<evidence type="ECO:0000256" key="7">
    <source>
        <dbReference type="ARBA" id="ARBA00022801"/>
    </source>
</evidence>
<keyword evidence="12" id="KW-1185">Reference proteome</keyword>
<dbReference type="InterPro" id="IPR050138">
    <property type="entry name" value="DHOase/Allantoinase_Hydrolase"/>
</dbReference>
<evidence type="ECO:0000313" key="12">
    <source>
        <dbReference type="Proteomes" id="UP000611554"/>
    </source>
</evidence>
<evidence type="ECO:0000256" key="6">
    <source>
        <dbReference type="ARBA" id="ARBA00022723"/>
    </source>
</evidence>
<reference evidence="12" key="1">
    <citation type="journal article" date="2019" name="Int. J. Syst. Evol. Microbiol.">
        <title>The Global Catalogue of Microorganisms (GCM) 10K type strain sequencing project: providing services to taxonomists for standard genome sequencing and annotation.</title>
        <authorList>
            <consortium name="The Broad Institute Genomics Platform"/>
            <consortium name="The Broad Institute Genome Sequencing Center for Infectious Disease"/>
            <person name="Wu L."/>
            <person name="Ma J."/>
        </authorList>
    </citation>
    <scope>NUCLEOTIDE SEQUENCE [LARGE SCALE GENOMIC DNA]</scope>
    <source>
        <strain evidence="12">JCM 3115</strain>
    </source>
</reference>
<comment type="cofactor">
    <cofactor evidence="1">
        <name>Zn(2+)</name>
        <dbReference type="ChEBI" id="CHEBI:29105"/>
    </cofactor>
</comment>
<dbReference type="PANTHER" id="PTHR43668:SF2">
    <property type="entry name" value="ALLANTOINASE"/>
    <property type="match status" value="1"/>
</dbReference>
<evidence type="ECO:0000259" key="10">
    <source>
        <dbReference type="Pfam" id="PF01979"/>
    </source>
</evidence>
<keyword evidence="6" id="KW-0479">Metal-binding</keyword>
<proteinExistence type="inferred from homology"/>
<dbReference type="EC" id="3.5.2.5" evidence="5"/>
<dbReference type="SUPFAM" id="SSF51338">
    <property type="entry name" value="Composite domain of metallo-dependent hydrolases"/>
    <property type="match status" value="1"/>
</dbReference>
<dbReference type="NCBIfam" id="TIGR03178">
    <property type="entry name" value="allantoinase"/>
    <property type="match status" value="1"/>
</dbReference>
<protein>
    <recommendedName>
        <fullName evidence="5">allantoinase</fullName>
        <ecNumber evidence="5">3.5.2.5</ecNumber>
    </recommendedName>
</protein>
<evidence type="ECO:0000256" key="2">
    <source>
        <dbReference type="ARBA" id="ARBA00004968"/>
    </source>
</evidence>
<accession>A0ABQ2QG03</accession>
<evidence type="ECO:0000256" key="4">
    <source>
        <dbReference type="ARBA" id="ARBA00011881"/>
    </source>
</evidence>
<organism evidence="11 12">
    <name type="scientific">Streptosporangium pseudovulgare</name>
    <dbReference type="NCBI Taxonomy" id="35765"/>
    <lineage>
        <taxon>Bacteria</taxon>
        <taxon>Bacillati</taxon>
        <taxon>Actinomycetota</taxon>
        <taxon>Actinomycetes</taxon>
        <taxon>Streptosporangiales</taxon>
        <taxon>Streptosporangiaceae</taxon>
        <taxon>Streptosporangium</taxon>
    </lineage>
</organism>
<dbReference type="EMBL" id="BMQJ01000001">
    <property type="protein sequence ID" value="GGP77657.1"/>
    <property type="molecule type" value="Genomic_DNA"/>
</dbReference>
<dbReference type="InterPro" id="IPR011059">
    <property type="entry name" value="Metal-dep_hydrolase_composite"/>
</dbReference>
<keyword evidence="7" id="KW-0378">Hydrolase</keyword>
<dbReference type="InterPro" id="IPR017593">
    <property type="entry name" value="Allantoinase"/>
</dbReference>
<comment type="similarity">
    <text evidence="3">Belongs to the metallo-dependent hydrolases superfamily. Allantoinase family.</text>
</comment>
<sequence>MTIAGARESRGADERRPDLVVRSRRVVLPGGQAPAAVAVWDGRITGLHPHDAPPDAAERVDLGDVALLPGLVDTHVHVNEPGRTHWEGFASATRAAAAGGVTTIVDMPLNSLPPTVDVAALDVKRRAAGGRCAVDVGFWGGAIPGNAAALRPLHEAGVFGFKCFLSPSGVEEFPPLDDAGLRRAMAEIASFDGLLVVHAEDPALLADPAGPGYADFLGSRPGEAERRAVERVVALAGETGARVHILHVSSALCLEPLAAARARGVRITAETCPHYLALTAEEVPPGGTAFKCCPPIRSAANRDALWRGLAEGVLSCVVSDHSPSTPDLKVPDFARAWGGVSSLQLGLSVVWTEAARRGYGLEHVVRWMAAGPAALAGLTRKGVIEAGRDADLVAFDPDAEHTVDAAALHHRNPVTPYHGRTLRGAVRATWLRGRLTGGGSDSGSDSGSDGEPGGVLLRRPAPERAEPGTGTPERTEPEPEPELGPGAPGPGEPEPGRSEPPAARPRTPSRPGTGRTPS</sequence>
<dbReference type="Gene3D" id="3.20.20.140">
    <property type="entry name" value="Metal-dependent hydrolases"/>
    <property type="match status" value="1"/>
</dbReference>
<feature type="compositionally biased region" description="Low complexity" evidence="9">
    <location>
        <begin position="499"/>
        <end position="518"/>
    </location>
</feature>
<feature type="region of interest" description="Disordered" evidence="9">
    <location>
        <begin position="433"/>
        <end position="518"/>
    </location>
</feature>
<dbReference type="Pfam" id="PF01979">
    <property type="entry name" value="Amidohydro_1"/>
    <property type="match status" value="1"/>
</dbReference>
<evidence type="ECO:0000256" key="3">
    <source>
        <dbReference type="ARBA" id="ARBA00010368"/>
    </source>
</evidence>